<evidence type="ECO:0000313" key="14">
    <source>
        <dbReference type="Proteomes" id="UP000275408"/>
    </source>
</evidence>
<evidence type="ECO:0000256" key="10">
    <source>
        <dbReference type="RuleBase" id="RU000688"/>
    </source>
</evidence>
<feature type="transmembrane region" description="Helical" evidence="11">
    <location>
        <begin position="266"/>
        <end position="288"/>
    </location>
</feature>
<evidence type="ECO:0000259" key="12">
    <source>
        <dbReference type="PROSITE" id="PS50262"/>
    </source>
</evidence>
<proteinExistence type="inferred from homology"/>
<reference evidence="13 14" key="1">
    <citation type="journal article" date="2018" name="Sci. Rep.">
        <title>Comparative analysis of the Pocillopora damicornis genome highlights role of immune system in coral evolution.</title>
        <authorList>
            <person name="Cunning R."/>
            <person name="Bay R.A."/>
            <person name="Gillette P."/>
            <person name="Baker A.C."/>
            <person name="Traylor-Knowles N."/>
        </authorList>
    </citation>
    <scope>NUCLEOTIDE SEQUENCE [LARGE SCALE GENOMIC DNA]</scope>
    <source>
        <strain evidence="13">RSMAS</strain>
        <tissue evidence="13">Whole animal</tissue>
    </source>
</reference>
<dbReference type="GO" id="GO:0005886">
    <property type="term" value="C:plasma membrane"/>
    <property type="evidence" value="ECO:0007669"/>
    <property type="project" value="UniProtKB-SubCell"/>
</dbReference>
<keyword evidence="6 11" id="KW-0472">Membrane</keyword>
<feature type="transmembrane region" description="Helical" evidence="11">
    <location>
        <begin position="28"/>
        <end position="56"/>
    </location>
</feature>
<dbReference type="InterPro" id="IPR000276">
    <property type="entry name" value="GPCR_Rhodpsn"/>
</dbReference>
<dbReference type="AlphaFoldDB" id="A0A3M6TQB0"/>
<evidence type="ECO:0000256" key="1">
    <source>
        <dbReference type="ARBA" id="ARBA00004651"/>
    </source>
</evidence>
<evidence type="ECO:0000256" key="9">
    <source>
        <dbReference type="ARBA" id="ARBA00023224"/>
    </source>
</evidence>
<evidence type="ECO:0000256" key="2">
    <source>
        <dbReference type="ARBA" id="ARBA00022475"/>
    </source>
</evidence>
<dbReference type="PRINTS" id="PR00237">
    <property type="entry name" value="GPCRRHODOPSN"/>
</dbReference>
<dbReference type="PROSITE" id="PS00237">
    <property type="entry name" value="G_PROTEIN_RECEP_F1_1"/>
    <property type="match status" value="1"/>
</dbReference>
<comment type="subcellular location">
    <subcellularLocation>
        <location evidence="1">Cell membrane</location>
        <topology evidence="1">Multi-pass membrane protein</topology>
    </subcellularLocation>
</comment>
<keyword evidence="5 10" id="KW-0297">G-protein coupled receptor</keyword>
<keyword evidence="3 10" id="KW-0812">Transmembrane</keyword>
<accession>A0A3M6TQB0</accession>
<keyword evidence="8" id="KW-0325">Glycoprotein</keyword>
<dbReference type="GO" id="GO:0004930">
    <property type="term" value="F:G protein-coupled receptor activity"/>
    <property type="evidence" value="ECO:0007669"/>
    <property type="project" value="UniProtKB-KW"/>
</dbReference>
<dbReference type="Pfam" id="PF00001">
    <property type="entry name" value="7tm_1"/>
    <property type="match status" value="1"/>
</dbReference>
<feature type="transmembrane region" description="Helical" evidence="11">
    <location>
        <begin position="68"/>
        <end position="90"/>
    </location>
</feature>
<name>A0A3M6TQB0_POCDA</name>
<dbReference type="CDD" id="cd00637">
    <property type="entry name" value="7tm_classA_rhodopsin-like"/>
    <property type="match status" value="1"/>
</dbReference>
<dbReference type="EMBL" id="RCHS01003171">
    <property type="protein sequence ID" value="RMX43617.1"/>
    <property type="molecule type" value="Genomic_DNA"/>
</dbReference>
<evidence type="ECO:0000256" key="3">
    <source>
        <dbReference type="ARBA" id="ARBA00022692"/>
    </source>
</evidence>
<dbReference type="SMART" id="SM01381">
    <property type="entry name" value="7TM_GPCR_Srsx"/>
    <property type="match status" value="1"/>
</dbReference>
<protein>
    <recommendedName>
        <fullName evidence="12">G-protein coupled receptors family 1 profile domain-containing protein</fullName>
    </recommendedName>
</protein>
<evidence type="ECO:0000256" key="6">
    <source>
        <dbReference type="ARBA" id="ARBA00023136"/>
    </source>
</evidence>
<comment type="similarity">
    <text evidence="10">Belongs to the G-protein coupled receptor 1 family.</text>
</comment>
<feature type="domain" description="G-protein coupled receptors family 1 profile" evidence="12">
    <location>
        <begin position="50"/>
        <end position="286"/>
    </location>
</feature>
<dbReference type="PANTHER" id="PTHR24246:SF27">
    <property type="entry name" value="ADENOSINE RECEPTOR, ISOFORM A"/>
    <property type="match status" value="1"/>
</dbReference>
<comment type="caution">
    <text evidence="13">The sequence shown here is derived from an EMBL/GenBank/DDBJ whole genome shotgun (WGS) entry which is preliminary data.</text>
</comment>
<evidence type="ECO:0000256" key="11">
    <source>
        <dbReference type="SAM" id="Phobius"/>
    </source>
</evidence>
<sequence length="314" mass="34784">MSVPNVSEPLCTWPLHPGLTACSEPSLLYLPLLMLVVILICCLSVASVMGNALWIAAYAKTPALQTPLNMCLLSLASVGLFNGVVMQPLIISEAIFFLACPSRTCSLEHIVTGIVTLVADSTLQNIAVISIDRYIAILKGVRYLQLVTKKRIVIAFGTYALFRVFLSVCVFTGTIDYVALVIASIVFSSTIVLFTCVRITFRIRRLRCVVVGPAPNQEEERRRVHERKVTKTFGVLVGMFIVCFAPAMGYYFVLKSTVVDPVLHAIVWRFIEVIMMLNSVLNFAVYFWRHGEKRVAVRKVIGDAYAAVKGCNCH</sequence>
<evidence type="ECO:0000256" key="7">
    <source>
        <dbReference type="ARBA" id="ARBA00023170"/>
    </source>
</evidence>
<feature type="transmembrane region" description="Helical" evidence="11">
    <location>
        <begin position="232"/>
        <end position="254"/>
    </location>
</feature>
<keyword evidence="2" id="KW-1003">Cell membrane</keyword>
<dbReference type="Proteomes" id="UP000275408">
    <property type="component" value="Unassembled WGS sequence"/>
</dbReference>
<gene>
    <name evidence="13" type="ORF">pdam_00021235</name>
</gene>
<evidence type="ECO:0000256" key="8">
    <source>
        <dbReference type="ARBA" id="ARBA00023180"/>
    </source>
</evidence>
<dbReference type="OrthoDB" id="5958615at2759"/>
<feature type="transmembrane region" description="Helical" evidence="11">
    <location>
        <begin position="152"/>
        <end position="171"/>
    </location>
</feature>
<feature type="transmembrane region" description="Helical" evidence="11">
    <location>
        <begin position="110"/>
        <end position="131"/>
    </location>
</feature>
<dbReference type="Gene3D" id="1.20.1070.10">
    <property type="entry name" value="Rhodopsin 7-helix transmembrane proteins"/>
    <property type="match status" value="1"/>
</dbReference>
<keyword evidence="7 10" id="KW-0675">Receptor</keyword>
<evidence type="ECO:0000256" key="5">
    <source>
        <dbReference type="ARBA" id="ARBA00023040"/>
    </source>
</evidence>
<evidence type="ECO:0000256" key="4">
    <source>
        <dbReference type="ARBA" id="ARBA00022989"/>
    </source>
</evidence>
<dbReference type="PROSITE" id="PS50262">
    <property type="entry name" value="G_PROTEIN_RECEP_F1_2"/>
    <property type="match status" value="1"/>
</dbReference>
<evidence type="ECO:0000313" key="13">
    <source>
        <dbReference type="EMBL" id="RMX43617.1"/>
    </source>
</evidence>
<dbReference type="SUPFAM" id="SSF81321">
    <property type="entry name" value="Family A G protein-coupled receptor-like"/>
    <property type="match status" value="1"/>
</dbReference>
<organism evidence="13 14">
    <name type="scientific">Pocillopora damicornis</name>
    <name type="common">Cauliflower coral</name>
    <name type="synonym">Millepora damicornis</name>
    <dbReference type="NCBI Taxonomy" id="46731"/>
    <lineage>
        <taxon>Eukaryota</taxon>
        <taxon>Metazoa</taxon>
        <taxon>Cnidaria</taxon>
        <taxon>Anthozoa</taxon>
        <taxon>Hexacorallia</taxon>
        <taxon>Scleractinia</taxon>
        <taxon>Astrocoeniina</taxon>
        <taxon>Pocilloporidae</taxon>
        <taxon>Pocillopora</taxon>
    </lineage>
</organism>
<keyword evidence="4 11" id="KW-1133">Transmembrane helix</keyword>
<feature type="transmembrane region" description="Helical" evidence="11">
    <location>
        <begin position="177"/>
        <end position="197"/>
    </location>
</feature>
<dbReference type="PANTHER" id="PTHR24246">
    <property type="entry name" value="OLFACTORY RECEPTOR AND ADENOSINE RECEPTOR"/>
    <property type="match status" value="1"/>
</dbReference>
<keyword evidence="9 10" id="KW-0807">Transducer</keyword>
<keyword evidence="14" id="KW-1185">Reference proteome</keyword>
<dbReference type="InterPro" id="IPR017452">
    <property type="entry name" value="GPCR_Rhodpsn_7TM"/>
</dbReference>